<evidence type="ECO:0000256" key="13">
    <source>
        <dbReference type="ARBA" id="ARBA00049077"/>
    </source>
</evidence>
<organism evidence="16 17">
    <name type="scientific">Rhynchophorus ferrugineus</name>
    <name type="common">Red palm weevil</name>
    <name type="synonym">Curculio ferrugineus</name>
    <dbReference type="NCBI Taxonomy" id="354439"/>
    <lineage>
        <taxon>Eukaryota</taxon>
        <taxon>Metazoa</taxon>
        <taxon>Ecdysozoa</taxon>
        <taxon>Arthropoda</taxon>
        <taxon>Hexapoda</taxon>
        <taxon>Insecta</taxon>
        <taxon>Pterygota</taxon>
        <taxon>Neoptera</taxon>
        <taxon>Endopterygota</taxon>
        <taxon>Coleoptera</taxon>
        <taxon>Polyphaga</taxon>
        <taxon>Cucujiformia</taxon>
        <taxon>Curculionidae</taxon>
        <taxon>Dryophthorinae</taxon>
        <taxon>Rhynchophorus</taxon>
    </lineage>
</organism>
<dbReference type="GO" id="GO:0006526">
    <property type="term" value="P:L-arginine biosynthetic process"/>
    <property type="evidence" value="ECO:0007669"/>
    <property type="project" value="UniProtKB-UniPathway"/>
</dbReference>
<name>A0A834IBU8_RHYFE</name>
<dbReference type="GO" id="GO:0000053">
    <property type="term" value="P:argininosuccinate metabolic process"/>
    <property type="evidence" value="ECO:0007669"/>
    <property type="project" value="TreeGrafter"/>
</dbReference>
<evidence type="ECO:0000256" key="12">
    <source>
        <dbReference type="ARBA" id="ARBA00029916"/>
    </source>
</evidence>
<comment type="caution">
    <text evidence="16">The sequence shown here is derived from an EMBL/GenBank/DDBJ whole genome shotgun (WGS) entry which is preliminary data.</text>
</comment>
<dbReference type="PROSITE" id="PS00564">
    <property type="entry name" value="ARGININOSUCCIN_SYN_1"/>
    <property type="match status" value="1"/>
</dbReference>
<dbReference type="EMBL" id="JAACXV010000413">
    <property type="protein sequence ID" value="KAF7277779.1"/>
    <property type="molecule type" value="Genomic_DNA"/>
</dbReference>
<sequence length="408" mass="46105">MVREKVVLAYSGGLDTSCILKWLIEKGFEVICYMGNIGQDEDFQAAREKALQIGAVKVVIDDIQESFVKEYVWPAINYGLLYENRYLLGTSLARPCISVGLVNCVKENKASYISHGATGKGNDQVRFELTCYTLMPEIKIIAPWRIEEFTKRFEGRQDLLKYAALNGIPVSVTPKAPWSMDANLMHISYESGILENPNNEPPEDLFIMTKSLFNSCNQSVRFEISFEKGIPIALKLANDQIVKHPVGILTTLNKIGGDHGVGRIDIVENRFLGLKSRGVYETPGGTILYQAHTDLEVFCLDKEIYRVKQLLRDRLSDYIYNGFWFSPEGQYVRNCLDLAGEKVQGTVKVQVYKGSVTILGRVSNTTTYNEDLVSMDRHSTFSPQDASGFINIQAIRLKEYHRLQKQNL</sequence>
<keyword evidence="11" id="KW-0067">ATP-binding</keyword>
<dbReference type="PROSITE" id="PS00565">
    <property type="entry name" value="ARGININOSUCCIN_SYN_2"/>
    <property type="match status" value="1"/>
</dbReference>
<dbReference type="Proteomes" id="UP000625711">
    <property type="component" value="Unassembled WGS sequence"/>
</dbReference>
<keyword evidence="8" id="KW-0436">Ligase</keyword>
<dbReference type="SUPFAM" id="SSF52402">
    <property type="entry name" value="Adenine nucleotide alpha hydrolases-like"/>
    <property type="match status" value="1"/>
</dbReference>
<evidence type="ECO:0000256" key="1">
    <source>
        <dbReference type="ARBA" id="ARBA00004967"/>
    </source>
</evidence>
<dbReference type="PANTHER" id="PTHR11587:SF2">
    <property type="entry name" value="ARGININOSUCCINATE SYNTHASE"/>
    <property type="match status" value="1"/>
</dbReference>
<dbReference type="InterPro" id="IPR014729">
    <property type="entry name" value="Rossmann-like_a/b/a_fold"/>
</dbReference>
<protein>
    <recommendedName>
        <fullName evidence="5">Argininosuccinate synthase</fullName>
        <ecNumber evidence="4">6.3.4.5</ecNumber>
    </recommendedName>
    <alternativeName>
        <fullName evidence="12">Citrulline--aspartate ligase</fullName>
    </alternativeName>
</protein>
<dbReference type="SUPFAM" id="SSF69864">
    <property type="entry name" value="Argininosuccinate synthetase, C-terminal domain"/>
    <property type="match status" value="1"/>
</dbReference>
<evidence type="ECO:0000256" key="9">
    <source>
        <dbReference type="ARBA" id="ARBA00022605"/>
    </source>
</evidence>
<comment type="pathway">
    <text evidence="1">Amino-acid biosynthesis; L-arginine biosynthesis; L-arginine from L-ornithine and carbamoyl phosphate: step 2/3.</text>
</comment>
<dbReference type="NCBIfam" id="TIGR00032">
    <property type="entry name" value="argG"/>
    <property type="match status" value="1"/>
</dbReference>
<reference evidence="16" key="1">
    <citation type="submission" date="2020-08" db="EMBL/GenBank/DDBJ databases">
        <title>Genome sequencing and assembly of the red palm weevil Rhynchophorus ferrugineus.</title>
        <authorList>
            <person name="Dias G.B."/>
            <person name="Bergman C.M."/>
            <person name="Manee M."/>
        </authorList>
    </citation>
    <scope>NUCLEOTIDE SEQUENCE</scope>
    <source>
        <strain evidence="16">AA-2017</strain>
        <tissue evidence="16">Whole larva</tissue>
    </source>
</reference>
<dbReference type="GO" id="GO:0005524">
    <property type="term" value="F:ATP binding"/>
    <property type="evidence" value="ECO:0007669"/>
    <property type="project" value="UniProtKB-KW"/>
</dbReference>
<comment type="subunit">
    <text evidence="3">Homotetramer.</text>
</comment>
<dbReference type="GO" id="GO:0000050">
    <property type="term" value="P:urea cycle"/>
    <property type="evidence" value="ECO:0007669"/>
    <property type="project" value="UniProtKB-UniPathway"/>
</dbReference>
<dbReference type="Gene3D" id="1.20.5.470">
    <property type="entry name" value="Single helix bin"/>
    <property type="match status" value="1"/>
</dbReference>
<keyword evidence="10" id="KW-0547">Nucleotide-binding</keyword>
<keyword evidence="6" id="KW-0835">Urea cycle</keyword>
<evidence type="ECO:0000256" key="4">
    <source>
        <dbReference type="ARBA" id="ARBA00012286"/>
    </source>
</evidence>
<dbReference type="InterPro" id="IPR048268">
    <property type="entry name" value="Arginosuc_syn_C"/>
</dbReference>
<keyword evidence="7" id="KW-0055">Arginine biosynthesis</keyword>
<dbReference type="CDD" id="cd01999">
    <property type="entry name" value="ASS"/>
    <property type="match status" value="1"/>
</dbReference>
<keyword evidence="9" id="KW-0028">Amino-acid biosynthesis</keyword>
<dbReference type="FunFam" id="3.40.50.620:FF:000019">
    <property type="entry name" value="Argininosuccinate synthase"/>
    <property type="match status" value="1"/>
</dbReference>
<dbReference type="InterPro" id="IPR001518">
    <property type="entry name" value="Arginosuc_synth"/>
</dbReference>
<evidence type="ECO:0000256" key="2">
    <source>
        <dbReference type="ARBA" id="ARBA00005154"/>
    </source>
</evidence>
<dbReference type="InterPro" id="IPR023434">
    <property type="entry name" value="Arginosuc_synth_type_1_subfam"/>
</dbReference>
<dbReference type="NCBIfam" id="NF001770">
    <property type="entry name" value="PRK00509.1"/>
    <property type="match status" value="1"/>
</dbReference>
<comment type="catalytic activity">
    <reaction evidence="13">
        <text>L-citrulline + L-aspartate + ATP = 2-(N(omega)-L-arginino)succinate + AMP + diphosphate + H(+)</text>
        <dbReference type="Rhea" id="RHEA:10932"/>
        <dbReference type="ChEBI" id="CHEBI:15378"/>
        <dbReference type="ChEBI" id="CHEBI:29991"/>
        <dbReference type="ChEBI" id="CHEBI:30616"/>
        <dbReference type="ChEBI" id="CHEBI:33019"/>
        <dbReference type="ChEBI" id="CHEBI:57472"/>
        <dbReference type="ChEBI" id="CHEBI:57743"/>
        <dbReference type="ChEBI" id="CHEBI:456215"/>
        <dbReference type="EC" id="6.3.4.5"/>
    </reaction>
</comment>
<dbReference type="GO" id="GO:0004055">
    <property type="term" value="F:argininosuccinate synthase activity"/>
    <property type="evidence" value="ECO:0007669"/>
    <property type="project" value="UniProtKB-EC"/>
</dbReference>
<evidence type="ECO:0000256" key="5">
    <source>
        <dbReference type="ARBA" id="ARBA00014810"/>
    </source>
</evidence>
<feature type="domain" description="Arginosuccinate synthase-like N-terminal" evidence="14">
    <location>
        <begin position="5"/>
        <end position="169"/>
    </location>
</feature>
<dbReference type="EC" id="6.3.4.5" evidence="4"/>
<dbReference type="InterPro" id="IPR048267">
    <property type="entry name" value="Arginosuc_syn_N"/>
</dbReference>
<dbReference type="Gene3D" id="3.90.1260.10">
    <property type="entry name" value="Argininosuccinate synthetase, chain A, domain 2"/>
    <property type="match status" value="1"/>
</dbReference>
<dbReference type="Pfam" id="PF00764">
    <property type="entry name" value="Arginosuc_synth"/>
    <property type="match status" value="1"/>
</dbReference>
<evidence type="ECO:0000259" key="15">
    <source>
        <dbReference type="Pfam" id="PF20979"/>
    </source>
</evidence>
<evidence type="ECO:0000256" key="11">
    <source>
        <dbReference type="ARBA" id="ARBA00022840"/>
    </source>
</evidence>
<dbReference type="GO" id="GO:0005737">
    <property type="term" value="C:cytoplasm"/>
    <property type="evidence" value="ECO:0007669"/>
    <property type="project" value="TreeGrafter"/>
</dbReference>
<dbReference type="Pfam" id="PF20979">
    <property type="entry name" value="Arginosuc_syn_C"/>
    <property type="match status" value="1"/>
</dbReference>
<dbReference type="AlphaFoldDB" id="A0A834IBU8"/>
<dbReference type="PANTHER" id="PTHR11587">
    <property type="entry name" value="ARGININOSUCCINATE SYNTHASE"/>
    <property type="match status" value="1"/>
</dbReference>
<dbReference type="UniPathway" id="UPA00068">
    <property type="reaction ID" value="UER00113"/>
</dbReference>
<evidence type="ECO:0000256" key="10">
    <source>
        <dbReference type="ARBA" id="ARBA00022741"/>
    </source>
</evidence>
<comment type="pathway">
    <text evidence="2">Nitrogen metabolism; urea cycle; (N(omega)-L-arginino)succinate from L-aspartate and L-citrulline: step 1/1.</text>
</comment>
<evidence type="ECO:0000259" key="14">
    <source>
        <dbReference type="Pfam" id="PF00764"/>
    </source>
</evidence>
<dbReference type="InterPro" id="IPR018223">
    <property type="entry name" value="Arginosuc_synth_CS"/>
</dbReference>
<keyword evidence="17" id="KW-1185">Reference proteome</keyword>
<accession>A0A834IBU8</accession>
<evidence type="ECO:0000256" key="3">
    <source>
        <dbReference type="ARBA" id="ARBA00011881"/>
    </source>
</evidence>
<proteinExistence type="inferred from homology"/>
<evidence type="ECO:0000256" key="6">
    <source>
        <dbReference type="ARBA" id="ARBA00022436"/>
    </source>
</evidence>
<evidence type="ECO:0000313" key="17">
    <source>
        <dbReference type="Proteomes" id="UP000625711"/>
    </source>
</evidence>
<feature type="domain" description="Arginosuccinate synthase C-terminal" evidence="15">
    <location>
        <begin position="178"/>
        <end position="400"/>
    </location>
</feature>
<evidence type="ECO:0000256" key="7">
    <source>
        <dbReference type="ARBA" id="ARBA00022571"/>
    </source>
</evidence>
<dbReference type="OrthoDB" id="1688907at2759"/>
<dbReference type="InterPro" id="IPR024074">
    <property type="entry name" value="AS_cat/multimer_dom_body"/>
</dbReference>
<dbReference type="HAMAP" id="MF_00005">
    <property type="entry name" value="Arg_succ_synth_type1"/>
    <property type="match status" value="1"/>
</dbReference>
<gene>
    <name evidence="16" type="ORF">GWI33_009199</name>
</gene>
<dbReference type="UniPathway" id="UPA00158">
    <property type="reaction ID" value="UER00272"/>
</dbReference>
<dbReference type="FunFam" id="3.90.1260.10:FF:000003">
    <property type="entry name" value="Argininosuccinate synthase"/>
    <property type="match status" value="1"/>
</dbReference>
<evidence type="ECO:0000313" key="16">
    <source>
        <dbReference type="EMBL" id="KAF7277779.1"/>
    </source>
</evidence>
<dbReference type="Gene3D" id="3.40.50.620">
    <property type="entry name" value="HUPs"/>
    <property type="match status" value="1"/>
</dbReference>
<evidence type="ECO:0000256" key="8">
    <source>
        <dbReference type="ARBA" id="ARBA00022598"/>
    </source>
</evidence>